<evidence type="ECO:0000313" key="2">
    <source>
        <dbReference type="Proteomes" id="UP000828390"/>
    </source>
</evidence>
<dbReference type="EMBL" id="JAIWYP010000007">
    <property type="protein sequence ID" value="KAH3803018.1"/>
    <property type="molecule type" value="Genomic_DNA"/>
</dbReference>
<accession>A0A9D4FQ95</accession>
<organism evidence="1 2">
    <name type="scientific">Dreissena polymorpha</name>
    <name type="common">Zebra mussel</name>
    <name type="synonym">Mytilus polymorpha</name>
    <dbReference type="NCBI Taxonomy" id="45954"/>
    <lineage>
        <taxon>Eukaryota</taxon>
        <taxon>Metazoa</taxon>
        <taxon>Spiralia</taxon>
        <taxon>Lophotrochozoa</taxon>
        <taxon>Mollusca</taxon>
        <taxon>Bivalvia</taxon>
        <taxon>Autobranchia</taxon>
        <taxon>Heteroconchia</taxon>
        <taxon>Euheterodonta</taxon>
        <taxon>Imparidentia</taxon>
        <taxon>Neoheterodontei</taxon>
        <taxon>Myida</taxon>
        <taxon>Dreissenoidea</taxon>
        <taxon>Dreissenidae</taxon>
        <taxon>Dreissena</taxon>
    </lineage>
</organism>
<protein>
    <submittedName>
        <fullName evidence="1">Uncharacterized protein</fullName>
    </submittedName>
</protein>
<dbReference type="Proteomes" id="UP000828390">
    <property type="component" value="Unassembled WGS sequence"/>
</dbReference>
<name>A0A9D4FQ95_DREPO</name>
<gene>
    <name evidence="1" type="ORF">DPMN_156716</name>
</gene>
<reference evidence="1" key="2">
    <citation type="submission" date="2020-11" db="EMBL/GenBank/DDBJ databases">
        <authorList>
            <person name="McCartney M.A."/>
            <person name="Auch B."/>
            <person name="Kono T."/>
            <person name="Mallez S."/>
            <person name="Becker A."/>
            <person name="Gohl D.M."/>
            <person name="Silverstein K.A.T."/>
            <person name="Koren S."/>
            <person name="Bechman K.B."/>
            <person name="Herman A."/>
            <person name="Abrahante J.E."/>
            <person name="Garbe J."/>
        </authorList>
    </citation>
    <scope>NUCLEOTIDE SEQUENCE</scope>
    <source>
        <strain evidence="1">Duluth1</strain>
        <tissue evidence="1">Whole animal</tissue>
    </source>
</reference>
<dbReference type="AlphaFoldDB" id="A0A9D4FQ95"/>
<reference evidence="1" key="1">
    <citation type="journal article" date="2019" name="bioRxiv">
        <title>The Genome of the Zebra Mussel, Dreissena polymorpha: A Resource for Invasive Species Research.</title>
        <authorList>
            <person name="McCartney M.A."/>
            <person name="Auch B."/>
            <person name="Kono T."/>
            <person name="Mallez S."/>
            <person name="Zhang Y."/>
            <person name="Obille A."/>
            <person name="Becker A."/>
            <person name="Abrahante J.E."/>
            <person name="Garbe J."/>
            <person name="Badalamenti J.P."/>
            <person name="Herman A."/>
            <person name="Mangelson H."/>
            <person name="Liachko I."/>
            <person name="Sullivan S."/>
            <person name="Sone E.D."/>
            <person name="Koren S."/>
            <person name="Silverstein K.A.T."/>
            <person name="Beckman K.B."/>
            <person name="Gohl D.M."/>
        </authorList>
    </citation>
    <scope>NUCLEOTIDE SEQUENCE</scope>
    <source>
        <strain evidence="1">Duluth1</strain>
        <tissue evidence="1">Whole animal</tissue>
    </source>
</reference>
<sequence length="86" mass="9574">MMNQPIAAPELLNDLTCDCEICEDFTCSYFNNKQPCTAACKCTANMHTQYMLCANVHTLTLVFDPDSLPDSDISERKLDVCSNSSK</sequence>
<comment type="caution">
    <text evidence="1">The sequence shown here is derived from an EMBL/GenBank/DDBJ whole genome shotgun (WGS) entry which is preliminary data.</text>
</comment>
<evidence type="ECO:0000313" key="1">
    <source>
        <dbReference type="EMBL" id="KAH3803018.1"/>
    </source>
</evidence>
<proteinExistence type="predicted"/>
<keyword evidence="2" id="KW-1185">Reference proteome</keyword>